<evidence type="ECO:0000256" key="4">
    <source>
        <dbReference type="ARBA" id="ARBA00022989"/>
    </source>
</evidence>
<evidence type="ECO:0000313" key="9">
    <source>
        <dbReference type="Proteomes" id="UP001484239"/>
    </source>
</evidence>
<evidence type="ECO:0000256" key="5">
    <source>
        <dbReference type="ARBA" id="ARBA00023136"/>
    </source>
</evidence>
<feature type="transmembrane region" description="Helical" evidence="6">
    <location>
        <begin position="266"/>
        <end position="284"/>
    </location>
</feature>
<name>A0ABU9E782_9BACT</name>
<evidence type="ECO:0000256" key="6">
    <source>
        <dbReference type="SAM" id="Phobius"/>
    </source>
</evidence>
<feature type="transmembrane region" description="Helical" evidence="6">
    <location>
        <begin position="6"/>
        <end position="29"/>
    </location>
</feature>
<feature type="transmembrane region" description="Helical" evidence="6">
    <location>
        <begin position="224"/>
        <end position="246"/>
    </location>
</feature>
<keyword evidence="4 6" id="KW-1133">Transmembrane helix</keyword>
<dbReference type="EMBL" id="JBBHLI010000001">
    <property type="protein sequence ID" value="MEK9499475.1"/>
    <property type="molecule type" value="Genomic_DNA"/>
</dbReference>
<gene>
    <name evidence="8" type="ORF">WI372_00595</name>
</gene>
<keyword evidence="2" id="KW-1003">Cell membrane</keyword>
<sequence>MALLSLVTNILLFGSLAIVVGVIAARWWVIPKNKVLLRTDAARIGTAGAGAWLIALVLVMTRQLLEFRDPFVPWTDDLSLLLGTSWGTSWKGAVAVGGVTLGAFIRARRGSRVAWGMATLSVLLSSVFPALTGHASGGDGARYTVPADVAHVLAMGSWVGTLAVVLLLDRARRRAGVAPAGVLDELIPRFSPLAMAGVAVLILSGTVGMWAHLDRPLALIETAYGRWLTLKLILVGGVLVLGAINFRRLLPRLDEEAGAVAMRRSASREVALALVVLAVTAILVRTPPG</sequence>
<accession>A0ABU9E782</accession>
<evidence type="ECO:0000259" key="7">
    <source>
        <dbReference type="Pfam" id="PF05425"/>
    </source>
</evidence>
<comment type="caution">
    <text evidence="8">The sequence shown here is derived from an EMBL/GenBank/DDBJ whole genome shotgun (WGS) entry which is preliminary data.</text>
</comment>
<reference evidence="8 9" key="1">
    <citation type="submission" date="2024-02" db="EMBL/GenBank/DDBJ databases">
        <title>A novel Gemmatimonadota bacterium.</title>
        <authorList>
            <person name="Du Z.-J."/>
            <person name="Ye Y.-Q."/>
        </authorList>
    </citation>
    <scope>NUCLEOTIDE SEQUENCE [LARGE SCALE GENOMIC DNA]</scope>
    <source>
        <strain evidence="8 9">DH-20</strain>
    </source>
</reference>
<keyword evidence="3 6" id="KW-0812">Transmembrane</keyword>
<evidence type="ECO:0000256" key="3">
    <source>
        <dbReference type="ARBA" id="ARBA00022692"/>
    </source>
</evidence>
<evidence type="ECO:0000256" key="1">
    <source>
        <dbReference type="ARBA" id="ARBA00004651"/>
    </source>
</evidence>
<feature type="transmembrane region" description="Helical" evidence="6">
    <location>
        <begin position="113"/>
        <end position="131"/>
    </location>
</feature>
<feature type="transmembrane region" description="Helical" evidence="6">
    <location>
        <begin position="151"/>
        <end position="169"/>
    </location>
</feature>
<keyword evidence="9" id="KW-1185">Reference proteome</keyword>
<dbReference type="RefSeq" id="WP_405276203.1">
    <property type="nucleotide sequence ID" value="NZ_CP144380.1"/>
</dbReference>
<feature type="transmembrane region" description="Helical" evidence="6">
    <location>
        <begin position="190"/>
        <end position="212"/>
    </location>
</feature>
<dbReference type="PANTHER" id="PTHR34820:SF4">
    <property type="entry name" value="INNER MEMBRANE PROTEIN YEBZ"/>
    <property type="match status" value="1"/>
</dbReference>
<feature type="transmembrane region" description="Helical" evidence="6">
    <location>
        <begin position="80"/>
        <end position="101"/>
    </location>
</feature>
<protein>
    <submittedName>
        <fullName evidence="8">CopD family protein</fullName>
    </submittedName>
</protein>
<feature type="transmembrane region" description="Helical" evidence="6">
    <location>
        <begin position="41"/>
        <end position="60"/>
    </location>
</feature>
<dbReference type="InterPro" id="IPR032694">
    <property type="entry name" value="CopC/D"/>
</dbReference>
<evidence type="ECO:0000256" key="2">
    <source>
        <dbReference type="ARBA" id="ARBA00022475"/>
    </source>
</evidence>
<proteinExistence type="predicted"/>
<dbReference type="Proteomes" id="UP001484239">
    <property type="component" value="Unassembled WGS sequence"/>
</dbReference>
<evidence type="ECO:0000313" key="8">
    <source>
        <dbReference type="EMBL" id="MEK9499475.1"/>
    </source>
</evidence>
<dbReference type="InterPro" id="IPR008457">
    <property type="entry name" value="Cu-R_CopD_dom"/>
</dbReference>
<keyword evidence="5 6" id="KW-0472">Membrane</keyword>
<dbReference type="PANTHER" id="PTHR34820">
    <property type="entry name" value="INNER MEMBRANE PROTEIN YEBZ"/>
    <property type="match status" value="1"/>
</dbReference>
<comment type="subcellular location">
    <subcellularLocation>
        <location evidence="1">Cell membrane</location>
        <topology evidence="1">Multi-pass membrane protein</topology>
    </subcellularLocation>
</comment>
<feature type="domain" description="Copper resistance protein D" evidence="7">
    <location>
        <begin position="186"/>
        <end position="283"/>
    </location>
</feature>
<organism evidence="8 9">
    <name type="scientific">Gaopeijia maritima</name>
    <dbReference type="NCBI Taxonomy" id="3119007"/>
    <lineage>
        <taxon>Bacteria</taxon>
        <taxon>Pseudomonadati</taxon>
        <taxon>Gemmatimonadota</taxon>
        <taxon>Longimicrobiia</taxon>
        <taxon>Gaopeijiales</taxon>
        <taxon>Gaopeijiaceae</taxon>
        <taxon>Gaopeijia</taxon>
    </lineage>
</organism>
<dbReference type="Pfam" id="PF05425">
    <property type="entry name" value="CopD"/>
    <property type="match status" value="1"/>
</dbReference>